<evidence type="ECO:0000313" key="4">
    <source>
        <dbReference type="Proteomes" id="UP000611629"/>
    </source>
</evidence>
<comment type="caution">
    <text evidence="3">The sequence shown here is derived from an EMBL/GenBank/DDBJ whole genome shotgun (WGS) entry which is preliminary data.</text>
</comment>
<dbReference type="EMBL" id="JACBNQ010000005">
    <property type="protein sequence ID" value="NYB73917.1"/>
    <property type="molecule type" value="Genomic_DNA"/>
</dbReference>
<comment type="similarity">
    <text evidence="1">Belongs to the UPF0749 family.</text>
</comment>
<sequence length="228" mass="25472">MLFLLVLIASCTVVNGVDLKIDENTIYVIKDLNKYEKTIEDMKIVVENIKKETAEQKKHVNEYENNQYSADIMSINAEIEKLKQYSGFTDVRGPGIYLTVSDSLIDDDSIDIMKRLIHDVDITVLLNDLKAAGAEAIAVNNKRIINVSEVVCAGPLLGINGDKVSAPFLISAIGDMEALYDAVNEEGTYAYELKNKYGMEVVTRMTYVTVPKFHGDDYRINFASSAER</sequence>
<dbReference type="Pfam" id="PF05949">
    <property type="entry name" value="DUF881"/>
    <property type="match status" value="1"/>
</dbReference>
<dbReference type="Gene3D" id="3.30.70.1880">
    <property type="entry name" value="Protein of unknown function DUF881"/>
    <property type="match status" value="1"/>
</dbReference>
<dbReference type="AlphaFoldDB" id="A0A974BIU9"/>
<dbReference type="Proteomes" id="UP000611629">
    <property type="component" value="Unassembled WGS sequence"/>
</dbReference>
<proteinExistence type="inferred from homology"/>
<dbReference type="InterPro" id="IPR010273">
    <property type="entry name" value="DUF881"/>
</dbReference>
<dbReference type="RefSeq" id="WP_179237608.1">
    <property type="nucleotide sequence ID" value="NZ_JACBNQ010000005.1"/>
</dbReference>
<evidence type="ECO:0000313" key="3">
    <source>
        <dbReference type="EMBL" id="NYB73917.1"/>
    </source>
</evidence>
<reference evidence="3" key="1">
    <citation type="submission" date="2020-07" db="EMBL/GenBank/DDBJ databases">
        <title>Genomic analysis of a strain of Sedimentibacter Hydroxybenzoicus DSM7310.</title>
        <authorList>
            <person name="Ma S."/>
        </authorList>
    </citation>
    <scope>NUCLEOTIDE SEQUENCE</scope>
    <source>
        <strain evidence="3">DSM 7310</strain>
    </source>
</reference>
<accession>A0A974BIU9</accession>
<keyword evidence="2" id="KW-0175">Coiled coil</keyword>
<evidence type="ECO:0000256" key="2">
    <source>
        <dbReference type="SAM" id="Coils"/>
    </source>
</evidence>
<keyword evidence="4" id="KW-1185">Reference proteome</keyword>
<feature type="coiled-coil region" evidence="2">
    <location>
        <begin position="32"/>
        <end position="66"/>
    </location>
</feature>
<dbReference type="PANTHER" id="PTHR37313:SF2">
    <property type="entry name" value="UPF0749 PROTEIN YLXX"/>
    <property type="match status" value="1"/>
</dbReference>
<protein>
    <submittedName>
        <fullName evidence="3">DUF881 domain-containing protein</fullName>
    </submittedName>
</protein>
<dbReference type="PANTHER" id="PTHR37313">
    <property type="entry name" value="UPF0749 PROTEIN RV1825"/>
    <property type="match status" value="1"/>
</dbReference>
<organism evidence="3 4">
    <name type="scientific">Sedimentibacter hydroxybenzoicus DSM 7310</name>
    <dbReference type="NCBI Taxonomy" id="1123245"/>
    <lineage>
        <taxon>Bacteria</taxon>
        <taxon>Bacillati</taxon>
        <taxon>Bacillota</taxon>
        <taxon>Tissierellia</taxon>
        <taxon>Sedimentibacter</taxon>
    </lineage>
</organism>
<name>A0A974BIU9_SEDHY</name>
<evidence type="ECO:0000256" key="1">
    <source>
        <dbReference type="ARBA" id="ARBA00009108"/>
    </source>
</evidence>
<gene>
    <name evidence="3" type="ORF">HZF24_07160</name>
</gene>